<name>A0A1I4SME7_9HYPH</name>
<feature type="region of interest" description="Disordered" evidence="1">
    <location>
        <begin position="1"/>
        <end position="43"/>
    </location>
</feature>
<feature type="compositionally biased region" description="Basic residues" evidence="1">
    <location>
        <begin position="1"/>
        <end position="13"/>
    </location>
</feature>
<organism evidence="2 3">
    <name type="scientific">Methylobacterium pseudosasicola</name>
    <dbReference type="NCBI Taxonomy" id="582667"/>
    <lineage>
        <taxon>Bacteria</taxon>
        <taxon>Pseudomonadati</taxon>
        <taxon>Pseudomonadota</taxon>
        <taxon>Alphaproteobacteria</taxon>
        <taxon>Hyphomicrobiales</taxon>
        <taxon>Methylobacteriaceae</taxon>
        <taxon>Methylobacterium</taxon>
    </lineage>
</organism>
<reference evidence="3" key="1">
    <citation type="submission" date="2016-10" db="EMBL/GenBank/DDBJ databases">
        <authorList>
            <person name="Varghese N."/>
            <person name="Submissions S."/>
        </authorList>
    </citation>
    <scope>NUCLEOTIDE SEQUENCE [LARGE SCALE GENOMIC DNA]</scope>
    <source>
        <strain evidence="3">BL36</strain>
    </source>
</reference>
<evidence type="ECO:0000313" key="2">
    <source>
        <dbReference type="EMBL" id="SFM65604.1"/>
    </source>
</evidence>
<dbReference type="Proteomes" id="UP000199048">
    <property type="component" value="Unassembled WGS sequence"/>
</dbReference>
<keyword evidence="3" id="KW-1185">Reference proteome</keyword>
<proteinExistence type="predicted"/>
<gene>
    <name evidence="2" type="ORF">SAMN05192568_104341</name>
</gene>
<dbReference type="EMBL" id="FOTK01000043">
    <property type="protein sequence ID" value="SFM65604.1"/>
    <property type="molecule type" value="Genomic_DNA"/>
</dbReference>
<evidence type="ECO:0000313" key="3">
    <source>
        <dbReference type="Proteomes" id="UP000199048"/>
    </source>
</evidence>
<evidence type="ECO:0000256" key="1">
    <source>
        <dbReference type="SAM" id="MobiDB-lite"/>
    </source>
</evidence>
<sequence>MRHPTTRLGRRIRHGLERPQLPLQNLGPVSHPKASVPLRLPCDDPDVRRDDDVRWRGVRPAGRWAYWRPVTAPSAGTLSLYHRERVRAHVMRSVR</sequence>
<protein>
    <submittedName>
        <fullName evidence="2">Uncharacterized protein</fullName>
    </submittedName>
</protein>
<accession>A0A1I4SME7</accession>
<dbReference type="AlphaFoldDB" id="A0A1I4SME7"/>